<comment type="caution">
    <text evidence="2">The sequence shown here is derived from an EMBL/GenBank/DDBJ whole genome shotgun (WGS) entry which is preliminary data.</text>
</comment>
<dbReference type="PROSITE" id="PS51725">
    <property type="entry name" value="ABM"/>
    <property type="match status" value="1"/>
</dbReference>
<sequence length="101" mass="11307">MSFVIAVDFQIKPGRMAEFRKLIDDNARASVRDEPGCSRFDVCADRKDADRVLLYEIYDDRAAFDAHLKTRHFAVFNEASAPLVAAKTVCEYDLVCEGSAA</sequence>
<dbReference type="InterPro" id="IPR007138">
    <property type="entry name" value="ABM_dom"/>
</dbReference>
<dbReference type="InterPro" id="IPR011008">
    <property type="entry name" value="Dimeric_a/b-barrel"/>
</dbReference>
<keyword evidence="3" id="KW-1185">Reference proteome</keyword>
<keyword evidence="2" id="KW-0560">Oxidoreductase</keyword>
<dbReference type="PANTHER" id="PTHR33336">
    <property type="entry name" value="QUINOL MONOOXYGENASE YGIN-RELATED"/>
    <property type="match status" value="1"/>
</dbReference>
<evidence type="ECO:0000313" key="2">
    <source>
        <dbReference type="EMBL" id="MDQ7248613.1"/>
    </source>
</evidence>
<dbReference type="Proteomes" id="UP001230156">
    <property type="component" value="Unassembled WGS sequence"/>
</dbReference>
<dbReference type="Gene3D" id="3.30.70.100">
    <property type="match status" value="1"/>
</dbReference>
<feature type="domain" description="ABM" evidence="1">
    <location>
        <begin position="3"/>
        <end position="92"/>
    </location>
</feature>
<dbReference type="RefSeq" id="WP_379956087.1">
    <property type="nucleotide sequence ID" value="NZ_JAUYVI010000004.1"/>
</dbReference>
<reference evidence="3" key="1">
    <citation type="submission" date="2023-08" db="EMBL/GenBank/DDBJ databases">
        <title>Rhodospirillaceae gen. nov., a novel taxon isolated from the Yangtze River Yuezi River estuary sludge.</title>
        <authorList>
            <person name="Ruan L."/>
        </authorList>
    </citation>
    <scope>NUCLEOTIDE SEQUENCE [LARGE SCALE GENOMIC DNA]</scope>
    <source>
        <strain evidence="3">R-7</strain>
    </source>
</reference>
<gene>
    <name evidence="2" type="ORF">Q8A70_13085</name>
</gene>
<dbReference type="InterPro" id="IPR050744">
    <property type="entry name" value="AI-2_Isomerase_LsrG"/>
</dbReference>
<accession>A0ABU0YLJ8</accession>
<dbReference type="EC" id="1.-.-.-" evidence="2"/>
<dbReference type="EMBL" id="JAUYVI010000004">
    <property type="protein sequence ID" value="MDQ7248613.1"/>
    <property type="molecule type" value="Genomic_DNA"/>
</dbReference>
<dbReference type="GO" id="GO:0004497">
    <property type="term" value="F:monooxygenase activity"/>
    <property type="evidence" value="ECO:0007669"/>
    <property type="project" value="UniProtKB-KW"/>
</dbReference>
<protein>
    <submittedName>
        <fullName evidence="2">Quinol monooxygenase</fullName>
        <ecNumber evidence="2">1.-.-.-</ecNumber>
    </submittedName>
</protein>
<dbReference type="SUPFAM" id="SSF54909">
    <property type="entry name" value="Dimeric alpha+beta barrel"/>
    <property type="match status" value="1"/>
</dbReference>
<evidence type="ECO:0000259" key="1">
    <source>
        <dbReference type="PROSITE" id="PS51725"/>
    </source>
</evidence>
<proteinExistence type="predicted"/>
<keyword evidence="2" id="KW-0503">Monooxygenase</keyword>
<dbReference type="Pfam" id="PF03992">
    <property type="entry name" value="ABM"/>
    <property type="match status" value="1"/>
</dbReference>
<evidence type="ECO:0000313" key="3">
    <source>
        <dbReference type="Proteomes" id="UP001230156"/>
    </source>
</evidence>
<dbReference type="PANTHER" id="PTHR33336:SF1">
    <property type="entry name" value="(4S)-4-HYDROXY-5-PHOSPHONOOXYPENTANE-2,3-DIONE ISOMERASE"/>
    <property type="match status" value="1"/>
</dbReference>
<organism evidence="2 3">
    <name type="scientific">Dongia sedimenti</name>
    <dbReference type="NCBI Taxonomy" id="3064282"/>
    <lineage>
        <taxon>Bacteria</taxon>
        <taxon>Pseudomonadati</taxon>
        <taxon>Pseudomonadota</taxon>
        <taxon>Alphaproteobacteria</taxon>
        <taxon>Rhodospirillales</taxon>
        <taxon>Dongiaceae</taxon>
        <taxon>Dongia</taxon>
    </lineage>
</organism>
<name>A0ABU0YLJ8_9PROT</name>